<accession>A0AAD1UM95</accession>
<evidence type="ECO:0000256" key="4">
    <source>
        <dbReference type="ARBA" id="ARBA00023136"/>
    </source>
</evidence>
<sequence length="340" mass="40084">MKVKIEEKEEKEKNQIQKIIEISTPSQIFCLGLTLILLGYTPKLIHSCHSYTRFRRLEKPEYTHESFEDFWMVIPCSIVLRLLKMFINTYTYEFFKRKLSHKYSGDELDRKVKKCTRGGFKVLYFSFTFYFGLFKVLRMTNFAPSIMFGNGELLYTLGDWPYTPMPSTLKFYYLLSFSYYVEDGIVHLFLPPNYDYWEMVLHHVITSMLIFSSYMSGFWCIGIFVLIQMDFEDIWIGLIRVIMDFSSVATLSLLYLLLMAGWGWFRFYTFSFCVVYSFAMGTRVAVDNYPDVVTVIAMLLVTLLGLNIYWFALLLKMGITLIRGKPKDLQMVVSKKDLQD</sequence>
<keyword evidence="3 6" id="KW-1133">Transmembrane helix</keyword>
<evidence type="ECO:0000256" key="2">
    <source>
        <dbReference type="ARBA" id="ARBA00022692"/>
    </source>
</evidence>
<feature type="transmembrane region" description="Helical" evidence="6">
    <location>
        <begin position="265"/>
        <end position="286"/>
    </location>
</feature>
<feature type="transmembrane region" description="Helical" evidence="6">
    <location>
        <begin position="70"/>
        <end position="92"/>
    </location>
</feature>
<feature type="transmembrane region" description="Helical" evidence="6">
    <location>
        <begin position="202"/>
        <end position="228"/>
    </location>
</feature>
<organism evidence="8 9">
    <name type="scientific">Euplotes crassus</name>
    <dbReference type="NCBI Taxonomy" id="5936"/>
    <lineage>
        <taxon>Eukaryota</taxon>
        <taxon>Sar</taxon>
        <taxon>Alveolata</taxon>
        <taxon>Ciliophora</taxon>
        <taxon>Intramacronucleata</taxon>
        <taxon>Spirotrichea</taxon>
        <taxon>Hypotrichia</taxon>
        <taxon>Euplotida</taxon>
        <taxon>Euplotidae</taxon>
        <taxon>Moneuplotes</taxon>
    </lineage>
</organism>
<evidence type="ECO:0000259" key="7">
    <source>
        <dbReference type="PROSITE" id="PS50922"/>
    </source>
</evidence>
<dbReference type="GO" id="GO:0046513">
    <property type="term" value="P:ceramide biosynthetic process"/>
    <property type="evidence" value="ECO:0007669"/>
    <property type="project" value="InterPro"/>
</dbReference>
<keyword evidence="2 5" id="KW-0812">Transmembrane</keyword>
<gene>
    <name evidence="8" type="ORF">ECRASSUSDP1_LOCUS13408</name>
</gene>
<evidence type="ECO:0000256" key="1">
    <source>
        <dbReference type="ARBA" id="ARBA00004141"/>
    </source>
</evidence>
<dbReference type="PANTHER" id="PTHR12560:SF0">
    <property type="entry name" value="LD18904P"/>
    <property type="match status" value="1"/>
</dbReference>
<dbReference type="EMBL" id="CAMPGE010013343">
    <property type="protein sequence ID" value="CAI2372081.1"/>
    <property type="molecule type" value="Genomic_DNA"/>
</dbReference>
<dbReference type="Pfam" id="PF03798">
    <property type="entry name" value="TRAM_LAG1_CLN8"/>
    <property type="match status" value="1"/>
</dbReference>
<dbReference type="InterPro" id="IPR016439">
    <property type="entry name" value="Lag1/Lac1-like"/>
</dbReference>
<comment type="subcellular location">
    <subcellularLocation>
        <location evidence="1">Membrane</location>
        <topology evidence="1">Multi-pass membrane protein</topology>
    </subcellularLocation>
</comment>
<feature type="domain" description="TLC" evidence="7">
    <location>
        <begin position="113"/>
        <end position="323"/>
    </location>
</feature>
<feature type="transmembrane region" description="Helical" evidence="6">
    <location>
        <begin position="20"/>
        <end position="40"/>
    </location>
</feature>
<dbReference type="PANTHER" id="PTHR12560">
    <property type="entry name" value="LONGEVITY ASSURANCE FACTOR 1 LAG1"/>
    <property type="match status" value="1"/>
</dbReference>
<dbReference type="InterPro" id="IPR006634">
    <property type="entry name" value="TLC-dom"/>
</dbReference>
<proteinExistence type="predicted"/>
<keyword evidence="9" id="KW-1185">Reference proteome</keyword>
<protein>
    <recommendedName>
        <fullName evidence="7">TLC domain-containing protein</fullName>
    </recommendedName>
</protein>
<dbReference type="GO" id="GO:0016020">
    <property type="term" value="C:membrane"/>
    <property type="evidence" value="ECO:0007669"/>
    <property type="project" value="UniProtKB-SubCell"/>
</dbReference>
<evidence type="ECO:0000313" key="8">
    <source>
        <dbReference type="EMBL" id="CAI2372081.1"/>
    </source>
</evidence>
<reference evidence="8" key="1">
    <citation type="submission" date="2023-07" db="EMBL/GenBank/DDBJ databases">
        <authorList>
            <consortium name="AG Swart"/>
            <person name="Singh M."/>
            <person name="Singh A."/>
            <person name="Seah K."/>
            <person name="Emmerich C."/>
        </authorList>
    </citation>
    <scope>NUCLEOTIDE SEQUENCE</scope>
    <source>
        <strain evidence="8">DP1</strain>
    </source>
</reference>
<dbReference type="GO" id="GO:0005783">
    <property type="term" value="C:endoplasmic reticulum"/>
    <property type="evidence" value="ECO:0007669"/>
    <property type="project" value="TreeGrafter"/>
</dbReference>
<dbReference type="PIRSF" id="PIRSF005225">
    <property type="entry name" value="LAG1_LAC1"/>
    <property type="match status" value="1"/>
</dbReference>
<keyword evidence="4 5" id="KW-0472">Membrane</keyword>
<evidence type="ECO:0000256" key="6">
    <source>
        <dbReference type="SAM" id="Phobius"/>
    </source>
</evidence>
<name>A0AAD1UM95_EUPCR</name>
<evidence type="ECO:0000313" key="9">
    <source>
        <dbReference type="Proteomes" id="UP001295684"/>
    </source>
</evidence>
<feature type="transmembrane region" description="Helical" evidence="6">
    <location>
        <begin position="118"/>
        <end position="137"/>
    </location>
</feature>
<feature type="transmembrane region" description="Helical" evidence="6">
    <location>
        <begin position="171"/>
        <end position="190"/>
    </location>
</feature>
<dbReference type="AlphaFoldDB" id="A0AAD1UM95"/>
<feature type="transmembrane region" description="Helical" evidence="6">
    <location>
        <begin position="292"/>
        <end position="315"/>
    </location>
</feature>
<dbReference type="Proteomes" id="UP001295684">
    <property type="component" value="Unassembled WGS sequence"/>
</dbReference>
<feature type="transmembrane region" description="Helical" evidence="6">
    <location>
        <begin position="234"/>
        <end position="258"/>
    </location>
</feature>
<evidence type="ECO:0000256" key="3">
    <source>
        <dbReference type="ARBA" id="ARBA00022989"/>
    </source>
</evidence>
<dbReference type="PROSITE" id="PS50922">
    <property type="entry name" value="TLC"/>
    <property type="match status" value="1"/>
</dbReference>
<dbReference type="GO" id="GO:0050291">
    <property type="term" value="F:sphingosine N-acyltransferase activity"/>
    <property type="evidence" value="ECO:0007669"/>
    <property type="project" value="InterPro"/>
</dbReference>
<comment type="caution">
    <text evidence="8">The sequence shown here is derived from an EMBL/GenBank/DDBJ whole genome shotgun (WGS) entry which is preliminary data.</text>
</comment>
<dbReference type="SMART" id="SM00724">
    <property type="entry name" value="TLC"/>
    <property type="match status" value="1"/>
</dbReference>
<evidence type="ECO:0000256" key="5">
    <source>
        <dbReference type="PROSITE-ProRule" id="PRU00205"/>
    </source>
</evidence>